<evidence type="ECO:0000313" key="3">
    <source>
        <dbReference type="EMBL" id="KAK1767101.1"/>
    </source>
</evidence>
<feature type="compositionally biased region" description="Basic and acidic residues" evidence="1">
    <location>
        <begin position="304"/>
        <end position="318"/>
    </location>
</feature>
<dbReference type="EMBL" id="MU839009">
    <property type="protein sequence ID" value="KAK1767101.1"/>
    <property type="molecule type" value="Genomic_DNA"/>
</dbReference>
<dbReference type="GeneID" id="85313137"/>
<dbReference type="Pfam" id="PF10263">
    <property type="entry name" value="SprT-like"/>
    <property type="match status" value="1"/>
</dbReference>
<dbReference type="AlphaFoldDB" id="A0AAJ0BZG8"/>
<reference evidence="3" key="1">
    <citation type="submission" date="2023-06" db="EMBL/GenBank/DDBJ databases">
        <title>Genome-scale phylogeny and comparative genomics of the fungal order Sordariales.</title>
        <authorList>
            <consortium name="Lawrence Berkeley National Laboratory"/>
            <person name="Hensen N."/>
            <person name="Bonometti L."/>
            <person name="Westerberg I."/>
            <person name="Brannstrom I.O."/>
            <person name="Guillou S."/>
            <person name="Cros-Aarteil S."/>
            <person name="Calhoun S."/>
            <person name="Haridas S."/>
            <person name="Kuo A."/>
            <person name="Mondo S."/>
            <person name="Pangilinan J."/>
            <person name="Riley R."/>
            <person name="Labutti K."/>
            <person name="Andreopoulos B."/>
            <person name="Lipzen A."/>
            <person name="Chen C."/>
            <person name="Yanf M."/>
            <person name="Daum C."/>
            <person name="Ng V."/>
            <person name="Clum A."/>
            <person name="Steindorff A."/>
            <person name="Ohm R."/>
            <person name="Martin F."/>
            <person name="Silar P."/>
            <person name="Natvig D."/>
            <person name="Lalanne C."/>
            <person name="Gautier V."/>
            <person name="Ament-Velasquez S.L."/>
            <person name="Kruys A."/>
            <person name="Hutchinson M.I."/>
            <person name="Powell A.J."/>
            <person name="Barry K."/>
            <person name="Miller A.N."/>
            <person name="Grigoriev I.V."/>
            <person name="Debuchy R."/>
            <person name="Gladieux P."/>
            <person name="Thoren M.H."/>
            <person name="Johannesson H."/>
        </authorList>
    </citation>
    <scope>NUCLEOTIDE SEQUENCE</scope>
    <source>
        <strain evidence="3">8032-3</strain>
    </source>
</reference>
<proteinExistence type="predicted"/>
<gene>
    <name evidence="3" type="ORF">QBC33DRAFT_559229</name>
</gene>
<keyword evidence="4" id="KW-1185">Reference proteome</keyword>
<dbReference type="InterPro" id="IPR006640">
    <property type="entry name" value="SprT-like_domain"/>
</dbReference>
<dbReference type="Proteomes" id="UP001244011">
    <property type="component" value="Unassembled WGS sequence"/>
</dbReference>
<protein>
    <recommendedName>
        <fullName evidence="2">SprT-like domain-containing protein</fullName>
    </recommendedName>
</protein>
<organism evidence="3 4">
    <name type="scientific">Phialemonium atrogriseum</name>
    <dbReference type="NCBI Taxonomy" id="1093897"/>
    <lineage>
        <taxon>Eukaryota</taxon>
        <taxon>Fungi</taxon>
        <taxon>Dikarya</taxon>
        <taxon>Ascomycota</taxon>
        <taxon>Pezizomycotina</taxon>
        <taxon>Sordariomycetes</taxon>
        <taxon>Sordariomycetidae</taxon>
        <taxon>Cephalothecales</taxon>
        <taxon>Cephalothecaceae</taxon>
        <taxon>Phialemonium</taxon>
    </lineage>
</organism>
<dbReference type="GO" id="GO:0006950">
    <property type="term" value="P:response to stress"/>
    <property type="evidence" value="ECO:0007669"/>
    <property type="project" value="UniProtKB-ARBA"/>
</dbReference>
<sequence length="372" mass="42632">MATQPLGRGGHRLSIPSLDRVRGSQKRRIIYVGDDDLVDDYPDHLHPAKRCRPFEGDVHFCSEQPRPYPPDHQQGPPEFLVLREEPLRTVPTDFDVLERTASGLSISADTADRCASTELLEDEAAAQRVKDHMATFRQRFPDSKHERILRSIINPKPYAAEYAIDNEALGSIFFAANEIFFNGRLSQRVTWDWSHSSSSQYDSSVIGTTALRRASKRGFETLIVLSSPILQDRKYSRRLLVSTFLHELVHSYLFICCGFRARHHGGHTPGFHKIAKLIDDWAGPDSCLYLCRMEADLESFRVRGGEEGHDQGTPDPYHRHVYPCSENSTDSRRVQPRGGPGRDDYDYDYDYDYDHGRDFWRTPSPPPPCWQR</sequence>
<dbReference type="RefSeq" id="XP_060283314.1">
    <property type="nucleotide sequence ID" value="XM_060429950.1"/>
</dbReference>
<name>A0AAJ0BZG8_9PEZI</name>
<feature type="domain" description="SprT-like" evidence="2">
    <location>
        <begin position="172"/>
        <end position="281"/>
    </location>
</feature>
<evidence type="ECO:0000259" key="2">
    <source>
        <dbReference type="Pfam" id="PF10263"/>
    </source>
</evidence>
<comment type="caution">
    <text evidence="3">The sequence shown here is derived from an EMBL/GenBank/DDBJ whole genome shotgun (WGS) entry which is preliminary data.</text>
</comment>
<evidence type="ECO:0000313" key="4">
    <source>
        <dbReference type="Proteomes" id="UP001244011"/>
    </source>
</evidence>
<accession>A0AAJ0BZG8</accession>
<feature type="region of interest" description="Disordered" evidence="1">
    <location>
        <begin position="304"/>
        <end position="349"/>
    </location>
</feature>
<evidence type="ECO:0000256" key="1">
    <source>
        <dbReference type="SAM" id="MobiDB-lite"/>
    </source>
</evidence>